<dbReference type="RefSeq" id="WP_380720604.1">
    <property type="nucleotide sequence ID" value="NZ_JBHSGI010000031.1"/>
</dbReference>
<dbReference type="InterPro" id="IPR006109">
    <property type="entry name" value="G3P_DH_NAD-dep_C"/>
</dbReference>
<dbReference type="PROSITE" id="PS00957">
    <property type="entry name" value="NAD_G3PDH"/>
    <property type="match status" value="1"/>
</dbReference>
<feature type="binding site" evidence="7">
    <location>
        <position position="275"/>
    </location>
    <ligand>
        <name>sn-glycerol 3-phosphate</name>
        <dbReference type="ChEBI" id="CHEBI:57597"/>
    </ligand>
</feature>
<reference evidence="13" key="1">
    <citation type="journal article" date="2019" name="Int. J. Syst. Evol. Microbiol.">
        <title>The Global Catalogue of Microorganisms (GCM) 10K type strain sequencing project: providing services to taxonomists for standard genome sequencing and annotation.</title>
        <authorList>
            <consortium name="The Broad Institute Genomics Platform"/>
            <consortium name="The Broad Institute Genome Sequencing Center for Infectious Disease"/>
            <person name="Wu L."/>
            <person name="Ma J."/>
        </authorList>
    </citation>
    <scope>NUCLEOTIDE SEQUENCE [LARGE SCALE GENOMIC DNA]</scope>
    <source>
        <strain evidence="13">CGMCC 4.7283</strain>
    </source>
</reference>
<dbReference type="PANTHER" id="PTHR11728">
    <property type="entry name" value="GLYCEROL-3-PHOSPHATE DEHYDROGENASE"/>
    <property type="match status" value="1"/>
</dbReference>
<dbReference type="NCBIfam" id="NF000940">
    <property type="entry name" value="PRK00094.1-2"/>
    <property type="match status" value="1"/>
</dbReference>
<feature type="binding site" evidence="7">
    <location>
        <position position="265"/>
    </location>
    <ligand>
        <name>sn-glycerol 3-phosphate</name>
        <dbReference type="ChEBI" id="CHEBI:57597"/>
    </ligand>
</feature>
<evidence type="ECO:0000256" key="1">
    <source>
        <dbReference type="ARBA" id="ARBA00011009"/>
    </source>
</evidence>
<feature type="binding site" evidence="7">
    <location>
        <position position="63"/>
    </location>
    <ligand>
        <name>NADPH</name>
        <dbReference type="ChEBI" id="CHEBI:57783"/>
    </ligand>
</feature>
<keyword evidence="2 7" id="KW-0444">Lipid biosynthesis</keyword>
<dbReference type="PIRSF" id="PIRSF000114">
    <property type="entry name" value="Glycerol-3-P_dh"/>
    <property type="match status" value="1"/>
</dbReference>
<dbReference type="Gene3D" id="3.40.50.720">
    <property type="entry name" value="NAD(P)-binding Rossmann-like Domain"/>
    <property type="match status" value="1"/>
</dbReference>
<evidence type="ECO:0000256" key="3">
    <source>
        <dbReference type="ARBA" id="ARBA00023002"/>
    </source>
</evidence>
<feature type="binding site" evidence="7">
    <location>
        <position position="26"/>
    </location>
    <ligand>
        <name>NADPH</name>
        <dbReference type="ChEBI" id="CHEBI:57783"/>
    </ligand>
</feature>
<evidence type="ECO:0000256" key="6">
    <source>
        <dbReference type="ARBA" id="ARBA00023264"/>
    </source>
</evidence>
<dbReference type="Pfam" id="PF07479">
    <property type="entry name" value="NAD_Gly3P_dh_C"/>
    <property type="match status" value="1"/>
</dbReference>
<sequence length="376" mass="39582">MNEELQSHRLPTLPYTRFAVIGAGAWGTALASVAAQAGHQVRLLARDPEVAEAINRTSRNPRYLDDVPLPAGLQATTDAAEALVGADVVLFVVPSVATRAMARQVRPLIPAGTPVAVCTKGIEPSSGMLMSQVVADELRDARVGAISGPTFARETALGHYTAATVAFDFTHADRLAPHDSPAARLALSMSTGFFKTYISDDLVGVEIGGAVKNVVAIACGMMTGAGFAENTRAALITRGMDEMKQLAEALGGRRETVTGLAGAGDLTLTCSSRTSRNMSLGVQLGQGIPREKCFDGKPVVVEGEVNAVSIVDLARRLNVSIPICETVYSILHEGADIGQAFGDLWTRPIQGEPRALDIRLSNPAQARQLVMDGRGT</sequence>
<feature type="binding site" evidence="7">
    <location>
        <position position="300"/>
    </location>
    <ligand>
        <name>NADPH</name>
        <dbReference type="ChEBI" id="CHEBI:57783"/>
    </ligand>
</feature>
<proteinExistence type="inferred from homology"/>
<keyword evidence="4 7" id="KW-0443">Lipid metabolism</keyword>
<comment type="subcellular location">
    <subcellularLocation>
        <location evidence="7">Cytoplasm</location>
    </subcellularLocation>
</comment>
<comment type="similarity">
    <text evidence="1 7 8">Belongs to the NAD-dependent glycerol-3-phosphate dehydrogenase family.</text>
</comment>
<feature type="domain" description="Glycerol-3-phosphate dehydrogenase NAD-dependent N-terminal" evidence="10">
    <location>
        <begin position="19"/>
        <end position="168"/>
    </location>
</feature>
<keyword evidence="5 7" id="KW-0594">Phospholipid biosynthesis</keyword>
<dbReference type="InterPro" id="IPR011128">
    <property type="entry name" value="G3P_DH_NAD-dep_N"/>
</dbReference>
<feature type="binding site" evidence="7">
    <location>
        <position position="212"/>
    </location>
    <ligand>
        <name>sn-glycerol 3-phosphate</name>
        <dbReference type="ChEBI" id="CHEBI:57597"/>
    </ligand>
</feature>
<feature type="binding site" evidence="7">
    <location>
        <position position="120"/>
    </location>
    <ligand>
        <name>sn-glycerol 3-phosphate</name>
        <dbReference type="ChEBI" id="CHEBI:57597"/>
    </ligand>
</feature>
<name>A0ABV9KLJ2_9RHOB</name>
<feature type="binding site" evidence="7">
    <location>
        <position position="150"/>
    </location>
    <ligand>
        <name>sn-glycerol 3-phosphate</name>
        <dbReference type="ChEBI" id="CHEBI:57597"/>
    </ligand>
</feature>
<evidence type="ECO:0000313" key="13">
    <source>
        <dbReference type="Proteomes" id="UP001595973"/>
    </source>
</evidence>
<evidence type="ECO:0000256" key="9">
    <source>
        <dbReference type="RuleBase" id="RU000439"/>
    </source>
</evidence>
<keyword evidence="3 7" id="KW-0560">Oxidoreductase</keyword>
<dbReference type="EC" id="1.1.1.94" evidence="7"/>
<dbReference type="SUPFAM" id="SSF51735">
    <property type="entry name" value="NAD(P)-binding Rossmann-fold domains"/>
    <property type="match status" value="1"/>
</dbReference>
<keyword evidence="7" id="KW-0963">Cytoplasm</keyword>
<dbReference type="PANTHER" id="PTHR11728:SF1">
    <property type="entry name" value="GLYCEROL-3-PHOSPHATE DEHYDROGENASE [NAD(+)] 2, CHLOROPLASTIC"/>
    <property type="match status" value="1"/>
</dbReference>
<keyword evidence="7 8" id="KW-0520">NAD</keyword>
<protein>
    <recommendedName>
        <fullName evidence="7">Glycerol-3-phosphate dehydrogenase [NAD(P)+]</fullName>
        <ecNumber evidence="7">1.1.1.94</ecNumber>
    </recommendedName>
    <alternativeName>
        <fullName evidence="7">NAD(P)(+)-dependent glycerol-3-phosphate dehydrogenase</fullName>
    </alternativeName>
    <alternativeName>
        <fullName evidence="7">NAD(P)H-dependent dihydroxyacetone-phosphate reductase</fullName>
    </alternativeName>
</protein>
<comment type="catalytic activity">
    <reaction evidence="7 9">
        <text>sn-glycerol 3-phosphate + NADP(+) = dihydroxyacetone phosphate + NADPH + H(+)</text>
        <dbReference type="Rhea" id="RHEA:11096"/>
        <dbReference type="ChEBI" id="CHEBI:15378"/>
        <dbReference type="ChEBI" id="CHEBI:57597"/>
        <dbReference type="ChEBI" id="CHEBI:57642"/>
        <dbReference type="ChEBI" id="CHEBI:57783"/>
        <dbReference type="ChEBI" id="CHEBI:58349"/>
        <dbReference type="EC" id="1.1.1.94"/>
    </reaction>
</comment>
<feature type="binding site" evidence="7">
    <location>
        <position position="277"/>
    </location>
    <ligand>
        <name>sn-glycerol 3-phosphate</name>
        <dbReference type="ChEBI" id="CHEBI:57597"/>
    </ligand>
</feature>
<evidence type="ECO:0000256" key="7">
    <source>
        <dbReference type="HAMAP-Rule" id="MF_00394"/>
    </source>
</evidence>
<dbReference type="PRINTS" id="PR00077">
    <property type="entry name" value="GPDHDRGNASE"/>
</dbReference>
<evidence type="ECO:0000256" key="5">
    <source>
        <dbReference type="ARBA" id="ARBA00023209"/>
    </source>
</evidence>
<comment type="pathway">
    <text evidence="7">Membrane lipid metabolism; glycerophospholipid metabolism.</text>
</comment>
<evidence type="ECO:0000313" key="12">
    <source>
        <dbReference type="EMBL" id="MFC4670939.1"/>
    </source>
</evidence>
<dbReference type="NCBIfam" id="NF000942">
    <property type="entry name" value="PRK00094.1-4"/>
    <property type="match status" value="1"/>
</dbReference>
<dbReference type="SUPFAM" id="SSF48179">
    <property type="entry name" value="6-phosphogluconate dehydrogenase C-terminal domain-like"/>
    <property type="match status" value="1"/>
</dbReference>
<feature type="binding site" evidence="7">
    <location>
        <position position="302"/>
    </location>
    <ligand>
        <name>NADPH</name>
        <dbReference type="ChEBI" id="CHEBI:57783"/>
    </ligand>
</feature>
<organism evidence="12 13">
    <name type="scientific">Seohaeicola nanhaiensis</name>
    <dbReference type="NCBI Taxonomy" id="1387282"/>
    <lineage>
        <taxon>Bacteria</taxon>
        <taxon>Pseudomonadati</taxon>
        <taxon>Pseudomonadota</taxon>
        <taxon>Alphaproteobacteria</taxon>
        <taxon>Rhodobacterales</taxon>
        <taxon>Roseobacteraceae</taxon>
        <taxon>Seohaeicola</taxon>
    </lineage>
</organism>
<feature type="binding site" evidence="7">
    <location>
        <position position="276"/>
    </location>
    <ligand>
        <name>NADPH</name>
        <dbReference type="ChEBI" id="CHEBI:57783"/>
    </ligand>
</feature>
<feature type="active site" description="Proton acceptor" evidence="7">
    <location>
        <position position="212"/>
    </location>
</feature>
<dbReference type="Gene3D" id="1.10.1040.10">
    <property type="entry name" value="N-(1-d-carboxylethyl)-l-norvaline Dehydrogenase, domain 2"/>
    <property type="match status" value="1"/>
</dbReference>
<dbReference type="InterPro" id="IPR008927">
    <property type="entry name" value="6-PGluconate_DH-like_C_sf"/>
</dbReference>
<comment type="caution">
    <text evidence="7">Lacks conserved residue(s) required for the propagation of feature annotation.</text>
</comment>
<feature type="domain" description="Glycerol-3-phosphate dehydrogenase NAD-dependent C-terminal" evidence="11">
    <location>
        <begin position="201"/>
        <end position="340"/>
    </location>
</feature>
<comment type="catalytic activity">
    <reaction evidence="7">
        <text>sn-glycerol 3-phosphate + NAD(+) = dihydroxyacetone phosphate + NADH + H(+)</text>
        <dbReference type="Rhea" id="RHEA:11092"/>
        <dbReference type="ChEBI" id="CHEBI:15378"/>
        <dbReference type="ChEBI" id="CHEBI:57540"/>
        <dbReference type="ChEBI" id="CHEBI:57597"/>
        <dbReference type="ChEBI" id="CHEBI:57642"/>
        <dbReference type="ChEBI" id="CHEBI:57945"/>
        <dbReference type="EC" id="1.1.1.94"/>
    </reaction>
</comment>
<dbReference type="Proteomes" id="UP001595973">
    <property type="component" value="Unassembled WGS sequence"/>
</dbReference>
<evidence type="ECO:0000259" key="11">
    <source>
        <dbReference type="Pfam" id="PF07479"/>
    </source>
</evidence>
<keyword evidence="6 7" id="KW-1208">Phospholipid metabolism</keyword>
<comment type="caution">
    <text evidence="12">The sequence shown here is derived from an EMBL/GenBank/DDBJ whole genome shotgun (WGS) entry which is preliminary data.</text>
</comment>
<keyword evidence="7" id="KW-0521">NADP</keyword>
<dbReference type="InterPro" id="IPR036291">
    <property type="entry name" value="NAD(P)-bd_dom_sf"/>
</dbReference>
<feature type="binding site" evidence="7">
    <location>
        <position position="152"/>
    </location>
    <ligand>
        <name>NADPH</name>
        <dbReference type="ChEBI" id="CHEBI:57783"/>
    </ligand>
</feature>
<keyword evidence="13" id="KW-1185">Reference proteome</keyword>
<dbReference type="Pfam" id="PF01210">
    <property type="entry name" value="NAD_Gly3P_dh_N"/>
    <property type="match status" value="1"/>
</dbReference>
<evidence type="ECO:0000256" key="8">
    <source>
        <dbReference type="RuleBase" id="RU000437"/>
    </source>
</evidence>
<evidence type="ECO:0000259" key="10">
    <source>
        <dbReference type="Pfam" id="PF01210"/>
    </source>
</evidence>
<dbReference type="EMBL" id="JBHSGI010000031">
    <property type="protein sequence ID" value="MFC4670939.1"/>
    <property type="molecule type" value="Genomic_DNA"/>
</dbReference>
<dbReference type="HAMAP" id="MF_00394">
    <property type="entry name" value="NAD_Glyc3P_dehydrog"/>
    <property type="match status" value="1"/>
</dbReference>
<comment type="function">
    <text evidence="7">Catalyzes the reduction of the glycolytic intermediate dihydroxyacetone phosphate (DHAP) to sn-glycerol 3-phosphate (G3P), the key precursor for phospholipid synthesis.</text>
</comment>
<evidence type="ECO:0000256" key="4">
    <source>
        <dbReference type="ARBA" id="ARBA00023098"/>
    </source>
</evidence>
<dbReference type="GO" id="GO:0047952">
    <property type="term" value="F:glycerol-3-phosphate dehydrogenase [NAD(P)+] activity"/>
    <property type="evidence" value="ECO:0007669"/>
    <property type="project" value="UniProtKB-EC"/>
</dbReference>
<feature type="binding site" evidence="7">
    <location>
        <position position="276"/>
    </location>
    <ligand>
        <name>sn-glycerol 3-phosphate</name>
        <dbReference type="ChEBI" id="CHEBI:57597"/>
    </ligand>
</feature>
<dbReference type="InterPro" id="IPR006168">
    <property type="entry name" value="G3P_DH_NAD-dep"/>
</dbReference>
<feature type="binding site" evidence="7">
    <location>
        <position position="148"/>
    </location>
    <ligand>
        <name>sn-glycerol 3-phosphate</name>
        <dbReference type="ChEBI" id="CHEBI:57597"/>
    </ligand>
</feature>
<feature type="binding site" evidence="7">
    <location>
        <position position="120"/>
    </location>
    <ligand>
        <name>NADPH</name>
        <dbReference type="ChEBI" id="CHEBI:57783"/>
    </ligand>
</feature>
<feature type="binding site" evidence="7">
    <location>
        <position position="46"/>
    </location>
    <ligand>
        <name>NADPH</name>
        <dbReference type="ChEBI" id="CHEBI:57783"/>
    </ligand>
</feature>
<accession>A0ABV9KLJ2</accession>
<gene>
    <name evidence="7" type="primary">gpsA</name>
    <name evidence="12" type="ORF">ACFO5X_20490</name>
</gene>
<dbReference type="InterPro" id="IPR013328">
    <property type="entry name" value="6PGD_dom2"/>
</dbReference>
<keyword evidence="7" id="KW-0547">Nucleotide-binding</keyword>
<evidence type="ECO:0000256" key="2">
    <source>
        <dbReference type="ARBA" id="ARBA00022516"/>
    </source>
</evidence>